<evidence type="ECO:0008006" key="3">
    <source>
        <dbReference type="Google" id="ProtNLM"/>
    </source>
</evidence>
<proteinExistence type="predicted"/>
<dbReference type="EMBL" id="CP003257">
    <property type="protein sequence ID" value="AEX85167.1"/>
    <property type="molecule type" value="Genomic_DNA"/>
</dbReference>
<organism evidence="1 2">
    <name type="scientific">Marinitoga piezophila (strain DSM 14283 / JCM 11233 / KA3)</name>
    <dbReference type="NCBI Taxonomy" id="443254"/>
    <lineage>
        <taxon>Bacteria</taxon>
        <taxon>Thermotogati</taxon>
        <taxon>Thermotogota</taxon>
        <taxon>Thermotogae</taxon>
        <taxon>Petrotogales</taxon>
        <taxon>Petrotogaceae</taxon>
        <taxon>Marinitoga</taxon>
    </lineage>
</organism>
<accession>H2J6I2</accession>
<evidence type="ECO:0000313" key="2">
    <source>
        <dbReference type="Proteomes" id="UP000007161"/>
    </source>
</evidence>
<sequence>MKKTLVFLLAGILGIFLLTGCLTKEKVVEDEGEKISNEATTTVFSLSSIKEEIKENYEKKTEGWDTGSPDFVPLKKVSDVIVVYDGSKYGYVYGVTNDGTGMYFKVDKALEISLKDTFEATGRPYYTERDKDNGYFEYRFTTTQDDAEIKITKNNVEIPWDKAEILTVNNLPGMNNIGNLVVFEGKYLKKDDHGNFEFDLNDDGKSDVLIVSYCSSILDDAGVQVGNKYEIKGVIGYNYGFKVFVGDASFITKK</sequence>
<keyword evidence="2" id="KW-1185">Reference proteome</keyword>
<dbReference type="Proteomes" id="UP000007161">
    <property type="component" value="Chromosome"/>
</dbReference>
<evidence type="ECO:0000313" key="1">
    <source>
        <dbReference type="EMBL" id="AEX85167.1"/>
    </source>
</evidence>
<dbReference type="AlphaFoldDB" id="H2J6I2"/>
<dbReference type="KEGG" id="mpz:Marpi_0737"/>
<dbReference type="OrthoDB" id="49314at2"/>
<reference evidence="1 2" key="1">
    <citation type="journal article" date="2012" name="J. Bacteriol.">
        <title>Complete Genome Sequence of the Thermophilic, Piezophilic, Heterotrophic Bacterium Marinitoga piezophila KA3.</title>
        <authorList>
            <person name="Lucas S."/>
            <person name="Han J."/>
            <person name="Lapidus A."/>
            <person name="Cheng J.F."/>
            <person name="Goodwin L.A."/>
            <person name="Pitluck S."/>
            <person name="Peters L."/>
            <person name="Mikhailova N."/>
            <person name="Teshima H."/>
            <person name="Detter J.C."/>
            <person name="Han C."/>
            <person name="Tapia R."/>
            <person name="Land M."/>
            <person name="Hauser L."/>
            <person name="Kyrpides N.C."/>
            <person name="Ivanova N."/>
            <person name="Pagani I."/>
            <person name="Vannier P."/>
            <person name="Oger P."/>
            <person name="Bartlett D.H."/>
            <person name="Noll K.M."/>
            <person name="Woyke T."/>
            <person name="Jebbar M."/>
        </authorList>
    </citation>
    <scope>NUCLEOTIDE SEQUENCE [LARGE SCALE GENOMIC DNA]</scope>
    <source>
        <strain evidence="2">DSM 14283 / JCM 11233 / KA3</strain>
    </source>
</reference>
<dbReference type="RefSeq" id="WP_014296239.1">
    <property type="nucleotide sequence ID" value="NC_016751.1"/>
</dbReference>
<dbReference type="PROSITE" id="PS51257">
    <property type="entry name" value="PROKAR_LIPOPROTEIN"/>
    <property type="match status" value="1"/>
</dbReference>
<protein>
    <recommendedName>
        <fullName evidence="3">Lipoprotein</fullName>
    </recommendedName>
</protein>
<reference evidence="2" key="2">
    <citation type="submission" date="2012-01" db="EMBL/GenBank/DDBJ databases">
        <title>Complete sequence of chromosome of Marinitoga piezophila KA3.</title>
        <authorList>
            <person name="Lucas S."/>
            <person name="Han J."/>
            <person name="Lapidus A."/>
            <person name="Cheng J.-F."/>
            <person name="Goodwin L."/>
            <person name="Pitluck S."/>
            <person name="Peters L."/>
            <person name="Mikhailova N."/>
            <person name="Teshima H."/>
            <person name="Detter J.C."/>
            <person name="Han C."/>
            <person name="Tapia R."/>
            <person name="Land M."/>
            <person name="Hauser L."/>
            <person name="Kyrpides N."/>
            <person name="Ivanova N."/>
            <person name="Pagani I."/>
            <person name="Jebbar M."/>
            <person name="Vannier P."/>
            <person name="Oger P."/>
            <person name="Cario A."/>
            <person name="Bartlett D."/>
            <person name="Noll K.M."/>
            <person name="Woyke T."/>
        </authorList>
    </citation>
    <scope>NUCLEOTIDE SEQUENCE [LARGE SCALE GENOMIC DNA]</scope>
    <source>
        <strain evidence="2">DSM 14283 / JCM 11233 / KA3</strain>
    </source>
</reference>
<gene>
    <name evidence="1" type="ordered locus">Marpi_0737</name>
</gene>
<name>H2J6I2_MARPK</name>
<dbReference type="HOGENOM" id="CLU_1093289_0_0_0"/>
<dbReference type="STRING" id="443254.Marpi_0737"/>